<dbReference type="eggNOG" id="KOG2551">
    <property type="taxonomic scope" value="Eukaryota"/>
</dbReference>
<dbReference type="InterPro" id="IPR005645">
    <property type="entry name" value="FSH-like_dom"/>
</dbReference>
<dbReference type="PANTHER" id="PTHR22778:SF53">
    <property type="entry name" value="SERINE HYDROLASE FSH DOMAIN-CONTAINING PROTEIN"/>
    <property type="match status" value="1"/>
</dbReference>
<evidence type="ECO:0000313" key="2">
    <source>
        <dbReference type="Proteomes" id="UP000189701"/>
    </source>
</evidence>
<dbReference type="Pfam" id="PF03959">
    <property type="entry name" value="FSH1"/>
    <property type="match status" value="1"/>
</dbReference>
<name>A0A1U7YSF7_NICSY</name>
<reference evidence="2" key="1">
    <citation type="journal article" date="2013" name="Genome Biol.">
        <title>Reference genomes and transcriptomes of Nicotiana sylvestris and Nicotiana tomentosiformis.</title>
        <authorList>
            <person name="Sierro N."/>
            <person name="Battey J.N."/>
            <person name="Ouadi S."/>
            <person name="Bovet L."/>
            <person name="Goepfert S."/>
            <person name="Bakaher N."/>
            <person name="Peitsch M.C."/>
            <person name="Ivanov N.V."/>
        </authorList>
    </citation>
    <scope>NUCLEOTIDE SEQUENCE [LARGE SCALE GENOMIC DNA]</scope>
</reference>
<dbReference type="InterPro" id="IPR029058">
    <property type="entry name" value="AB_hydrolase_fold"/>
</dbReference>
<dbReference type="Gene3D" id="3.40.50.1820">
    <property type="entry name" value="alpha/beta hydrolase"/>
    <property type="match status" value="1"/>
</dbReference>
<sequence length="144" mass="15908">MEKKSEKKPQVLSLHGHGANAEILKKEMELGWPQAVLEKLDLVFLNGPFLLQDKVDSHGIFNPPYSEWFQNDKIIRKAYGPFDGVLGFSQGGVLTASMPRMQRGKVTLTKVPNIKFVTIISGAKFVGRELGLPKLASNAFSSPI</sequence>
<feature type="domain" description="Serine hydrolase" evidence="1">
    <location>
        <begin position="7"/>
        <end position="129"/>
    </location>
</feature>
<dbReference type="PANTHER" id="PTHR22778">
    <property type="entry name" value="OVARIAN CANCER GENE-2 PROTEIN-RELATED"/>
    <property type="match status" value="1"/>
</dbReference>
<dbReference type="Proteomes" id="UP000189701">
    <property type="component" value="Unplaced"/>
</dbReference>
<dbReference type="AlphaFoldDB" id="A0A1U7YSF7"/>
<accession>A0A1U7YSF7</accession>
<dbReference type="RefSeq" id="XP_009802159.1">
    <property type="nucleotide sequence ID" value="XM_009803857.1"/>
</dbReference>
<evidence type="ECO:0000313" key="3">
    <source>
        <dbReference type="RefSeq" id="XP_009802159.1"/>
    </source>
</evidence>
<dbReference type="STRING" id="4096.A0A1U7YSF7"/>
<keyword evidence="2" id="KW-1185">Reference proteome</keyword>
<protein>
    <submittedName>
        <fullName evidence="3">Uncharacterized protein LOC104247763</fullName>
    </submittedName>
</protein>
<proteinExistence type="predicted"/>
<gene>
    <name evidence="3" type="primary">LOC104247763</name>
</gene>
<evidence type="ECO:0000259" key="1">
    <source>
        <dbReference type="Pfam" id="PF03959"/>
    </source>
</evidence>
<organism evidence="2 3">
    <name type="scientific">Nicotiana sylvestris</name>
    <name type="common">Wood tobacco</name>
    <name type="synonym">South American tobacco</name>
    <dbReference type="NCBI Taxonomy" id="4096"/>
    <lineage>
        <taxon>Eukaryota</taxon>
        <taxon>Viridiplantae</taxon>
        <taxon>Streptophyta</taxon>
        <taxon>Embryophyta</taxon>
        <taxon>Tracheophyta</taxon>
        <taxon>Spermatophyta</taxon>
        <taxon>Magnoliopsida</taxon>
        <taxon>eudicotyledons</taxon>
        <taxon>Gunneridae</taxon>
        <taxon>Pentapetalae</taxon>
        <taxon>asterids</taxon>
        <taxon>lamiids</taxon>
        <taxon>Solanales</taxon>
        <taxon>Solanaceae</taxon>
        <taxon>Nicotianoideae</taxon>
        <taxon>Nicotianeae</taxon>
        <taxon>Nicotiana</taxon>
    </lineage>
</organism>
<reference evidence="3" key="2">
    <citation type="submission" date="2025-08" db="UniProtKB">
        <authorList>
            <consortium name="RefSeq"/>
        </authorList>
    </citation>
    <scope>IDENTIFICATION</scope>
    <source>
        <tissue evidence="3">Leaf</tissue>
    </source>
</reference>